<accession>A0AAE0MRV1</accession>
<comment type="caution">
    <text evidence="1">The sequence shown here is derived from an EMBL/GenBank/DDBJ whole genome shotgun (WGS) entry which is preliminary data.</text>
</comment>
<evidence type="ECO:0000313" key="1">
    <source>
        <dbReference type="EMBL" id="KAK3344993.1"/>
    </source>
</evidence>
<dbReference type="EMBL" id="JAUEPP010000004">
    <property type="protein sequence ID" value="KAK3344993.1"/>
    <property type="molecule type" value="Genomic_DNA"/>
</dbReference>
<dbReference type="RefSeq" id="XP_062681606.1">
    <property type="nucleotide sequence ID" value="XM_062826798.1"/>
</dbReference>
<dbReference type="Proteomes" id="UP001278500">
    <property type="component" value="Unassembled WGS sequence"/>
</dbReference>
<reference evidence="1" key="2">
    <citation type="submission" date="2023-06" db="EMBL/GenBank/DDBJ databases">
        <authorList>
            <consortium name="Lawrence Berkeley National Laboratory"/>
            <person name="Haridas S."/>
            <person name="Hensen N."/>
            <person name="Bonometti L."/>
            <person name="Westerberg I."/>
            <person name="Brannstrom I.O."/>
            <person name="Guillou S."/>
            <person name="Cros-Aarteil S."/>
            <person name="Calhoun S."/>
            <person name="Kuo A."/>
            <person name="Mondo S."/>
            <person name="Pangilinan J."/>
            <person name="Riley R."/>
            <person name="Labutti K."/>
            <person name="Andreopoulos B."/>
            <person name="Lipzen A."/>
            <person name="Chen C."/>
            <person name="Yanf M."/>
            <person name="Daum C."/>
            <person name="Ng V."/>
            <person name="Clum A."/>
            <person name="Steindorff A."/>
            <person name="Ohm R."/>
            <person name="Martin F."/>
            <person name="Silar P."/>
            <person name="Natvig D."/>
            <person name="Lalanne C."/>
            <person name="Gautier V."/>
            <person name="Ament-Velasquez S.L."/>
            <person name="Kruys A."/>
            <person name="Hutchinson M.I."/>
            <person name="Powell A.J."/>
            <person name="Barry K."/>
            <person name="Miller A.N."/>
            <person name="Grigoriev I.V."/>
            <person name="Debuchy R."/>
            <person name="Gladieux P."/>
            <person name="Thoren M.H."/>
            <person name="Johannesson H."/>
        </authorList>
    </citation>
    <scope>NUCLEOTIDE SEQUENCE</scope>
    <source>
        <strain evidence="1">CBS 560.94</strain>
    </source>
</reference>
<dbReference type="GeneID" id="87863952"/>
<proteinExistence type="predicted"/>
<organism evidence="1 2">
    <name type="scientific">Neurospora tetraspora</name>
    <dbReference type="NCBI Taxonomy" id="94610"/>
    <lineage>
        <taxon>Eukaryota</taxon>
        <taxon>Fungi</taxon>
        <taxon>Dikarya</taxon>
        <taxon>Ascomycota</taxon>
        <taxon>Pezizomycotina</taxon>
        <taxon>Sordariomycetes</taxon>
        <taxon>Sordariomycetidae</taxon>
        <taxon>Sordariales</taxon>
        <taxon>Sordariaceae</taxon>
        <taxon>Neurospora</taxon>
    </lineage>
</organism>
<gene>
    <name evidence="1" type="ORF">B0H65DRAFT_465190</name>
</gene>
<protein>
    <submittedName>
        <fullName evidence="1">Uncharacterized protein</fullName>
    </submittedName>
</protein>
<sequence length="107" mass="12117">MVLVSVEGPGRETREEDLCSSALESLMEDLVMDPENGLYRCCCCCPAEPCRGQIDGDRQLLVCHHYHHFSFSFLTIVPGGPFRSRCHRLVPPFTFTASLEHPSWFLT</sequence>
<evidence type="ECO:0000313" key="2">
    <source>
        <dbReference type="Proteomes" id="UP001278500"/>
    </source>
</evidence>
<dbReference type="AlphaFoldDB" id="A0AAE0MRV1"/>
<keyword evidence="2" id="KW-1185">Reference proteome</keyword>
<name>A0AAE0MRV1_9PEZI</name>
<reference evidence="1" key="1">
    <citation type="journal article" date="2023" name="Mol. Phylogenet. Evol.">
        <title>Genome-scale phylogeny and comparative genomics of the fungal order Sordariales.</title>
        <authorList>
            <person name="Hensen N."/>
            <person name="Bonometti L."/>
            <person name="Westerberg I."/>
            <person name="Brannstrom I.O."/>
            <person name="Guillou S."/>
            <person name="Cros-Aarteil S."/>
            <person name="Calhoun S."/>
            <person name="Haridas S."/>
            <person name="Kuo A."/>
            <person name="Mondo S."/>
            <person name="Pangilinan J."/>
            <person name="Riley R."/>
            <person name="LaButti K."/>
            <person name="Andreopoulos B."/>
            <person name="Lipzen A."/>
            <person name="Chen C."/>
            <person name="Yan M."/>
            <person name="Daum C."/>
            <person name="Ng V."/>
            <person name="Clum A."/>
            <person name="Steindorff A."/>
            <person name="Ohm R.A."/>
            <person name="Martin F."/>
            <person name="Silar P."/>
            <person name="Natvig D.O."/>
            <person name="Lalanne C."/>
            <person name="Gautier V."/>
            <person name="Ament-Velasquez S.L."/>
            <person name="Kruys A."/>
            <person name="Hutchinson M.I."/>
            <person name="Powell A.J."/>
            <person name="Barry K."/>
            <person name="Miller A.N."/>
            <person name="Grigoriev I.V."/>
            <person name="Debuchy R."/>
            <person name="Gladieux P."/>
            <person name="Hiltunen Thoren M."/>
            <person name="Johannesson H."/>
        </authorList>
    </citation>
    <scope>NUCLEOTIDE SEQUENCE</scope>
    <source>
        <strain evidence="1">CBS 560.94</strain>
    </source>
</reference>